<dbReference type="NCBIfam" id="TIGR00360">
    <property type="entry name" value="ComEC_N-term"/>
    <property type="match status" value="1"/>
</dbReference>
<dbReference type="InterPro" id="IPR035681">
    <property type="entry name" value="ComA-like_MBL"/>
</dbReference>
<dbReference type="PANTHER" id="PTHR30619:SF1">
    <property type="entry name" value="RECOMBINATION PROTEIN 2"/>
    <property type="match status" value="1"/>
</dbReference>
<evidence type="ECO:0000256" key="6">
    <source>
        <dbReference type="SAM" id="Phobius"/>
    </source>
</evidence>
<name>A0ABW9G526_9GAMM</name>
<reference evidence="8 9" key="1">
    <citation type="journal article" date="2013" name="Int. J. Syst. Evol. Microbiol.">
        <title>Celerinatantimonas yamalensis sp. nov., a cold-adapted diazotrophic bacterium from a cold permafrost brine.</title>
        <authorList>
            <person name="Shcherbakova V."/>
            <person name="Chuvilskaya N."/>
            <person name="Rivkina E."/>
            <person name="Demidov N."/>
            <person name="Uchaeva V."/>
            <person name="Suetin S."/>
            <person name="Suzina N."/>
            <person name="Gilichinsky D."/>
        </authorList>
    </citation>
    <scope>NUCLEOTIDE SEQUENCE [LARGE SCALE GENOMIC DNA]</scope>
    <source>
        <strain evidence="8 9">C7</strain>
    </source>
</reference>
<keyword evidence="5 6" id="KW-0472">Membrane</keyword>
<accession>A0ABW9G526</accession>
<dbReference type="InterPro" id="IPR001279">
    <property type="entry name" value="Metallo-B-lactamas"/>
</dbReference>
<dbReference type="Pfam" id="PF13567">
    <property type="entry name" value="DUF4131"/>
    <property type="match status" value="1"/>
</dbReference>
<organism evidence="8 9">
    <name type="scientific">Celerinatantimonas yamalensis</name>
    <dbReference type="NCBI Taxonomy" id="559956"/>
    <lineage>
        <taxon>Bacteria</taxon>
        <taxon>Pseudomonadati</taxon>
        <taxon>Pseudomonadota</taxon>
        <taxon>Gammaproteobacteria</taxon>
        <taxon>Celerinatantimonadaceae</taxon>
        <taxon>Celerinatantimonas</taxon>
    </lineage>
</organism>
<keyword evidence="2" id="KW-1003">Cell membrane</keyword>
<feature type="transmembrane region" description="Helical" evidence="6">
    <location>
        <begin position="423"/>
        <end position="446"/>
    </location>
</feature>
<dbReference type="Pfam" id="PF00753">
    <property type="entry name" value="Lactamase_B"/>
    <property type="match status" value="1"/>
</dbReference>
<dbReference type="SUPFAM" id="SSF56281">
    <property type="entry name" value="Metallo-hydrolase/oxidoreductase"/>
    <property type="match status" value="1"/>
</dbReference>
<feature type="transmembrane region" description="Helical" evidence="6">
    <location>
        <begin position="358"/>
        <end position="384"/>
    </location>
</feature>
<evidence type="ECO:0000259" key="7">
    <source>
        <dbReference type="SMART" id="SM00849"/>
    </source>
</evidence>
<feature type="transmembrane region" description="Helical" evidence="6">
    <location>
        <begin position="228"/>
        <end position="248"/>
    </location>
</feature>
<dbReference type="EMBL" id="JBEQCT010000001">
    <property type="protein sequence ID" value="MFM2484143.1"/>
    <property type="molecule type" value="Genomic_DNA"/>
</dbReference>
<evidence type="ECO:0000256" key="3">
    <source>
        <dbReference type="ARBA" id="ARBA00022692"/>
    </source>
</evidence>
<dbReference type="InterPro" id="IPR004797">
    <property type="entry name" value="Competence_ComEC/Rec2"/>
</dbReference>
<dbReference type="Proteomes" id="UP001629953">
    <property type="component" value="Unassembled WGS sequence"/>
</dbReference>
<feature type="transmembrane region" description="Helical" evidence="6">
    <location>
        <begin position="263"/>
        <end position="284"/>
    </location>
</feature>
<dbReference type="PANTHER" id="PTHR30619">
    <property type="entry name" value="DNA INTERNALIZATION/COMPETENCE PROTEIN COMEC/REC2"/>
    <property type="match status" value="1"/>
</dbReference>
<dbReference type="Gene3D" id="3.60.15.10">
    <property type="entry name" value="Ribonuclease Z/Hydroxyacylglutathione hydrolase-like"/>
    <property type="match status" value="1"/>
</dbReference>
<evidence type="ECO:0000256" key="4">
    <source>
        <dbReference type="ARBA" id="ARBA00022989"/>
    </source>
</evidence>
<dbReference type="SMART" id="SM00849">
    <property type="entry name" value="Lactamase_B"/>
    <property type="match status" value="1"/>
</dbReference>
<dbReference type="Pfam" id="PF03772">
    <property type="entry name" value="Competence"/>
    <property type="match status" value="1"/>
</dbReference>
<dbReference type="RefSeq" id="WP_408622281.1">
    <property type="nucleotide sequence ID" value="NZ_JBEQCT010000001.1"/>
</dbReference>
<evidence type="ECO:0000256" key="2">
    <source>
        <dbReference type="ARBA" id="ARBA00022475"/>
    </source>
</evidence>
<evidence type="ECO:0000313" key="9">
    <source>
        <dbReference type="Proteomes" id="UP001629953"/>
    </source>
</evidence>
<dbReference type="CDD" id="cd07731">
    <property type="entry name" value="ComA-like_MBL-fold"/>
    <property type="match status" value="1"/>
</dbReference>
<dbReference type="InterPro" id="IPR036866">
    <property type="entry name" value="RibonucZ/Hydroxyglut_hydro"/>
</dbReference>
<proteinExistence type="predicted"/>
<sequence length="745" mass="85007">MKYFILGWLVALSSSLFWPVLPPLPVILCLLLLACGALLKRYYIIAGACLAVSYFSWHAMVFQQAVQQLAGQDRYHIIQGQIVAVSNHPYSQKITLRIAQLDQQRPQWVMAQFVYLSQYWSNRRTHHQRWHMGQQITVKATLKATHGSLNEGGFNYQRYLVAHAIIATGSIHHVIQQSPGSHFRTRLLAILKKDYAHIPQDGMIQALSVGDKVNIDAKQKRRWMNAGVGHLLAISGLHLGILAFWGFLLGRLLSLLWPQMKRFLPAMSAMLLAGMYGYLANWPVSAQRAQIMLMLWLTMTSLRIPITRMDAWLVAAFMVSLGWPLAILSGGLWLSFAAMLAVLVMLWVVPIDGWYRILLIQLGLVILLLPLQIWLFGYFSLWSIPLNLCFIPIFSFLVIPLLMVASVCAICQLHSAAHIIYHLVGWGLEWLDKALVLLTHISSLALPIPHHLWPHLLLGLILLAIILRLRSRGAIAALLLWAIAPNFANQAGRWQVDFLDVGQGLSVIVQSHGHALIYDTGNRYRSGFSYARSVILPFLHESRLNIDMIVLSHADRDHAGGYRLLHQKYPQAQSIFGADPRFKVHNCQGVRHWQSLRLQFIQPNVDERSPNDHSCILMISDAYHRVLLTGDIEKPAETWWLKQPFPPVDGLSVPHHGSHTSSSKLWLERIRPHWAVISSGFDNYYHFPHPSVVRRYQHLGIHLYNTANLGQIAVKFHLRREKIISYRQNLAPFWYNRLLVDKRGW</sequence>
<dbReference type="InterPro" id="IPR052159">
    <property type="entry name" value="Competence_DNA_uptake"/>
</dbReference>
<feature type="domain" description="Metallo-beta-lactamase" evidence="7">
    <location>
        <begin position="503"/>
        <end position="681"/>
    </location>
</feature>
<comment type="subcellular location">
    <subcellularLocation>
        <location evidence="1">Cell membrane</location>
        <topology evidence="1">Multi-pass membrane protein</topology>
    </subcellularLocation>
</comment>
<keyword evidence="4 6" id="KW-1133">Transmembrane helix</keyword>
<evidence type="ECO:0000256" key="1">
    <source>
        <dbReference type="ARBA" id="ARBA00004651"/>
    </source>
</evidence>
<comment type="caution">
    <text evidence="8">The sequence shown here is derived from an EMBL/GenBank/DDBJ whole genome shotgun (WGS) entry which is preliminary data.</text>
</comment>
<feature type="transmembrane region" description="Helical" evidence="6">
    <location>
        <begin position="390"/>
        <end position="411"/>
    </location>
</feature>
<feature type="transmembrane region" description="Helical" evidence="6">
    <location>
        <begin position="332"/>
        <end position="351"/>
    </location>
</feature>
<dbReference type="InterPro" id="IPR025405">
    <property type="entry name" value="DUF4131"/>
</dbReference>
<gene>
    <name evidence="8" type="ORF">ABUE30_03525</name>
</gene>
<feature type="transmembrane region" description="Helical" evidence="6">
    <location>
        <begin position="452"/>
        <end position="469"/>
    </location>
</feature>
<evidence type="ECO:0000313" key="8">
    <source>
        <dbReference type="EMBL" id="MFM2484143.1"/>
    </source>
</evidence>
<dbReference type="InterPro" id="IPR004477">
    <property type="entry name" value="ComEC_N"/>
</dbReference>
<feature type="transmembrane region" description="Helical" evidence="6">
    <location>
        <begin position="41"/>
        <end position="62"/>
    </location>
</feature>
<protein>
    <submittedName>
        <fullName evidence="8">DNA internalization-related competence protein ComEC/Rec2</fullName>
    </submittedName>
</protein>
<keyword evidence="3 6" id="KW-0812">Transmembrane</keyword>
<evidence type="ECO:0000256" key="5">
    <source>
        <dbReference type="ARBA" id="ARBA00023136"/>
    </source>
</evidence>
<dbReference type="PROSITE" id="PS51257">
    <property type="entry name" value="PROKAR_LIPOPROTEIN"/>
    <property type="match status" value="1"/>
</dbReference>
<keyword evidence="9" id="KW-1185">Reference proteome</keyword>
<dbReference type="NCBIfam" id="TIGR00361">
    <property type="entry name" value="ComEC_Rec2"/>
    <property type="match status" value="1"/>
</dbReference>
<feature type="transmembrane region" description="Helical" evidence="6">
    <location>
        <begin position="305"/>
        <end position="326"/>
    </location>
</feature>